<comment type="caution">
    <text evidence="10">The sequence shown here is derived from an EMBL/GenBank/DDBJ whole genome shotgun (WGS) entry which is preliminary data.</text>
</comment>
<dbReference type="Pfam" id="PF01028">
    <property type="entry name" value="Topoisom_I"/>
    <property type="match status" value="1"/>
</dbReference>
<dbReference type="Gene3D" id="3.90.15.10">
    <property type="entry name" value="Topoisomerase I, Chain A, domain 3"/>
    <property type="match status" value="1"/>
</dbReference>
<dbReference type="EMBL" id="JAKZHW010000001">
    <property type="protein sequence ID" value="MCH8615630.1"/>
    <property type="molecule type" value="Genomic_DNA"/>
</dbReference>
<comment type="catalytic activity">
    <reaction evidence="1">
        <text>ATP-independent breakage of single-stranded DNA, followed by passage and rejoining.</text>
        <dbReference type="EC" id="5.6.2.1"/>
    </reaction>
</comment>
<dbReference type="InterPro" id="IPR051062">
    <property type="entry name" value="Topoisomerase_IB"/>
</dbReference>
<dbReference type="InterPro" id="IPR014711">
    <property type="entry name" value="TopoI_cat_a-hlx-sub_euk"/>
</dbReference>
<dbReference type="InterPro" id="IPR035447">
    <property type="entry name" value="DNA_topo_I_N_sf"/>
</dbReference>
<reference evidence="10 11" key="1">
    <citation type="submission" date="2022-03" db="EMBL/GenBank/DDBJ databases">
        <authorList>
            <person name="Jo J.-H."/>
            <person name="Im W.-T."/>
        </authorList>
    </citation>
    <scope>NUCLEOTIDE SEQUENCE [LARGE SCALE GENOMIC DNA]</scope>
    <source>
        <strain evidence="10 11">SM33</strain>
    </source>
</reference>
<dbReference type="InterPro" id="IPR011010">
    <property type="entry name" value="DNA_brk_join_enz"/>
</dbReference>
<comment type="similarity">
    <text evidence="2">Belongs to the type IB topoisomerase family.</text>
</comment>
<evidence type="ECO:0000256" key="6">
    <source>
        <dbReference type="ARBA" id="ARBA00023235"/>
    </source>
</evidence>
<keyword evidence="6" id="KW-0413">Isomerase</keyword>
<evidence type="ECO:0000256" key="5">
    <source>
        <dbReference type="ARBA" id="ARBA00023125"/>
    </source>
</evidence>
<evidence type="ECO:0000256" key="2">
    <source>
        <dbReference type="ARBA" id="ARBA00006645"/>
    </source>
</evidence>
<dbReference type="Pfam" id="PF21338">
    <property type="entry name" value="Top1B_N_bact"/>
    <property type="match status" value="1"/>
</dbReference>
<accession>A0ABS9VKZ4</accession>
<feature type="domain" description="DNA topoisomerase I catalytic core eukaryotic-type" evidence="8">
    <location>
        <begin position="89"/>
        <end position="299"/>
    </location>
</feature>
<dbReference type="InterPro" id="IPR013500">
    <property type="entry name" value="TopoI_cat_euk"/>
</dbReference>
<keyword evidence="4" id="KW-0799">Topoisomerase</keyword>
<dbReference type="PRINTS" id="PR00416">
    <property type="entry name" value="EUTPISMRASEI"/>
</dbReference>
<organism evidence="10 11">
    <name type="scientific">Sphingomonas telluris</name>
    <dbReference type="NCBI Taxonomy" id="2907998"/>
    <lineage>
        <taxon>Bacteria</taxon>
        <taxon>Pseudomonadati</taxon>
        <taxon>Pseudomonadota</taxon>
        <taxon>Alphaproteobacteria</taxon>
        <taxon>Sphingomonadales</taxon>
        <taxon>Sphingomonadaceae</taxon>
        <taxon>Sphingomonas</taxon>
    </lineage>
</organism>
<evidence type="ECO:0000256" key="4">
    <source>
        <dbReference type="ARBA" id="ARBA00023029"/>
    </source>
</evidence>
<evidence type="ECO:0000313" key="11">
    <source>
        <dbReference type="Proteomes" id="UP001203058"/>
    </source>
</evidence>
<dbReference type="EC" id="5.6.2.1" evidence="3"/>
<dbReference type="Gene3D" id="1.10.132.120">
    <property type="match status" value="1"/>
</dbReference>
<feature type="region of interest" description="Disordered" evidence="7">
    <location>
        <begin position="1"/>
        <end position="22"/>
    </location>
</feature>
<evidence type="ECO:0000256" key="3">
    <source>
        <dbReference type="ARBA" id="ARBA00012891"/>
    </source>
</evidence>
<dbReference type="SUPFAM" id="SSF56349">
    <property type="entry name" value="DNA breaking-rejoining enzymes"/>
    <property type="match status" value="1"/>
</dbReference>
<keyword evidence="5" id="KW-0238">DNA-binding</keyword>
<protein>
    <recommendedName>
        <fullName evidence="3">DNA topoisomerase</fullName>
        <ecNumber evidence="3">5.6.2.1</ecNumber>
    </recommendedName>
</protein>
<dbReference type="InterPro" id="IPR049331">
    <property type="entry name" value="Top1B_N_bact"/>
</dbReference>
<dbReference type="SUPFAM" id="SSF55869">
    <property type="entry name" value="DNA topoisomerase I domain"/>
    <property type="match status" value="1"/>
</dbReference>
<keyword evidence="11" id="KW-1185">Reference proteome</keyword>
<dbReference type="RefSeq" id="WP_241446446.1">
    <property type="nucleotide sequence ID" value="NZ_JAKZHW010000001.1"/>
</dbReference>
<evidence type="ECO:0000259" key="9">
    <source>
        <dbReference type="Pfam" id="PF21338"/>
    </source>
</evidence>
<dbReference type="PANTHER" id="PTHR10290:SF3">
    <property type="entry name" value="DNA TOPOISOMERASE 1"/>
    <property type="match status" value="1"/>
</dbReference>
<dbReference type="PROSITE" id="PS52038">
    <property type="entry name" value="TOPO_IB_2"/>
    <property type="match status" value="1"/>
</dbReference>
<gene>
    <name evidence="10" type="ORF">LZ016_05890</name>
</gene>
<dbReference type="InterPro" id="IPR001631">
    <property type="entry name" value="TopoI"/>
</dbReference>
<evidence type="ECO:0000256" key="7">
    <source>
        <dbReference type="SAM" id="MobiDB-lite"/>
    </source>
</evidence>
<evidence type="ECO:0000256" key="1">
    <source>
        <dbReference type="ARBA" id="ARBA00000213"/>
    </source>
</evidence>
<proteinExistence type="inferred from homology"/>
<feature type="domain" description="DNA topoisomerase IB N-terminal" evidence="9">
    <location>
        <begin position="30"/>
        <end position="77"/>
    </location>
</feature>
<dbReference type="Gene3D" id="3.30.66.10">
    <property type="entry name" value="DNA topoisomerase I domain"/>
    <property type="match status" value="1"/>
</dbReference>
<dbReference type="Proteomes" id="UP001203058">
    <property type="component" value="Unassembled WGS sequence"/>
</dbReference>
<dbReference type="PANTHER" id="PTHR10290">
    <property type="entry name" value="DNA TOPOISOMERASE I"/>
    <property type="match status" value="1"/>
</dbReference>
<evidence type="ECO:0000259" key="8">
    <source>
        <dbReference type="Pfam" id="PF01028"/>
    </source>
</evidence>
<name>A0ABS9VKZ4_9SPHN</name>
<sequence length="376" mass="42077">MSDEKPGSVRLRHSSDSEPGYARRRQGNYWQYFDEDGKRVTERDTIDRLNSLALPPAYTDAWFCKDENGHLQATGVDARGRKQYRYHQDFRARRDKKKYVGTLEFGATLPKLRRKVAADLKKPAVSRDAVLAAVVRLLDTEYLRIGNEQYARENKSFGATTLRTRHVRRKGNKLLMRFTGKHGIVHEVPISDRNLKRIVAKCQDLPGQHLFQYMNEGGEPCAVTSADVNEYIREATGGDFTAKNFRTWGASVIAFDQMLSAAEGEKAKISLKTVLEPVAEALGNTPAISRKSYVHPKLIEVARERPRDPLNGMERPRGRKWLSSEEVGLLDFLGGKKRRAKKAEAVEKTAAAAIRAAETAGPAKVRQAAESAPASA</sequence>
<evidence type="ECO:0000313" key="10">
    <source>
        <dbReference type="EMBL" id="MCH8615630.1"/>
    </source>
</evidence>